<organism evidence="2 3">
    <name type="scientific">Streptomyces solicathayae</name>
    <dbReference type="NCBI Taxonomy" id="3081768"/>
    <lineage>
        <taxon>Bacteria</taxon>
        <taxon>Bacillati</taxon>
        <taxon>Actinomycetota</taxon>
        <taxon>Actinomycetes</taxon>
        <taxon>Kitasatosporales</taxon>
        <taxon>Streptomycetaceae</taxon>
        <taxon>Streptomyces</taxon>
    </lineage>
</organism>
<evidence type="ECO:0000313" key="3">
    <source>
        <dbReference type="Proteomes" id="UP001301731"/>
    </source>
</evidence>
<evidence type="ECO:0000256" key="1">
    <source>
        <dbReference type="SAM" id="Phobius"/>
    </source>
</evidence>
<protein>
    <recommendedName>
        <fullName evidence="4">Integral membrane protein</fullName>
    </recommendedName>
</protein>
<reference evidence="2 3" key="1">
    <citation type="submission" date="2023-10" db="EMBL/GenBank/DDBJ databases">
        <title>The genome sequence of Streptomyces sp. HUAS YS2.</title>
        <authorList>
            <person name="Mo P."/>
        </authorList>
    </citation>
    <scope>NUCLEOTIDE SEQUENCE [LARGE SCALE GENOMIC DNA]</scope>
    <source>
        <strain evidence="2 3">HUAS YS2</strain>
    </source>
</reference>
<gene>
    <name evidence="2" type="ORF">R2D22_02380</name>
</gene>
<evidence type="ECO:0008006" key="4">
    <source>
        <dbReference type="Google" id="ProtNLM"/>
    </source>
</evidence>
<sequence length="61" mass="6644">MSSDSGGDHAEHEHDEDRRKRVELLWRIGTVVAGVAFVIFLISIYEDPGSVCGTGQDKGPC</sequence>
<keyword evidence="1" id="KW-1133">Transmembrane helix</keyword>
<evidence type="ECO:0000313" key="2">
    <source>
        <dbReference type="EMBL" id="WOX20296.1"/>
    </source>
</evidence>
<feature type="transmembrane region" description="Helical" evidence="1">
    <location>
        <begin position="24"/>
        <end position="45"/>
    </location>
</feature>
<dbReference type="EMBL" id="CP137573">
    <property type="protein sequence ID" value="WOX20296.1"/>
    <property type="molecule type" value="Genomic_DNA"/>
</dbReference>
<accession>A0ABZ0LLK4</accession>
<keyword evidence="1" id="KW-0812">Transmembrane</keyword>
<name>A0ABZ0LLK4_9ACTN</name>
<keyword evidence="3" id="KW-1185">Reference proteome</keyword>
<dbReference type="Proteomes" id="UP001301731">
    <property type="component" value="Chromosome"/>
</dbReference>
<keyword evidence="1" id="KW-0472">Membrane</keyword>
<dbReference type="RefSeq" id="WP_318100738.1">
    <property type="nucleotide sequence ID" value="NZ_CP137573.1"/>
</dbReference>
<proteinExistence type="predicted"/>